<protein>
    <recommendedName>
        <fullName evidence="3">Prephenate dehydrogenase</fullName>
    </recommendedName>
</protein>
<evidence type="ECO:0008006" key="3">
    <source>
        <dbReference type="Google" id="ProtNLM"/>
    </source>
</evidence>
<organism evidence="1 2">
    <name type="scientific">Glaciecola siphonariae</name>
    <dbReference type="NCBI Taxonomy" id="521012"/>
    <lineage>
        <taxon>Bacteria</taxon>
        <taxon>Pseudomonadati</taxon>
        <taxon>Pseudomonadota</taxon>
        <taxon>Gammaproteobacteria</taxon>
        <taxon>Alteromonadales</taxon>
        <taxon>Alteromonadaceae</taxon>
        <taxon>Glaciecola</taxon>
    </lineage>
</organism>
<dbReference type="Proteomes" id="UP001595897">
    <property type="component" value="Unassembled WGS sequence"/>
</dbReference>
<evidence type="ECO:0000313" key="2">
    <source>
        <dbReference type="Proteomes" id="UP001595897"/>
    </source>
</evidence>
<dbReference type="EMBL" id="JBHSGU010000002">
    <property type="protein sequence ID" value="MFC4700476.1"/>
    <property type="molecule type" value="Genomic_DNA"/>
</dbReference>
<reference evidence="2" key="1">
    <citation type="journal article" date="2019" name="Int. J. Syst. Evol. Microbiol.">
        <title>The Global Catalogue of Microorganisms (GCM) 10K type strain sequencing project: providing services to taxonomists for standard genome sequencing and annotation.</title>
        <authorList>
            <consortium name="The Broad Institute Genomics Platform"/>
            <consortium name="The Broad Institute Genome Sequencing Center for Infectious Disease"/>
            <person name="Wu L."/>
            <person name="Ma J."/>
        </authorList>
    </citation>
    <scope>NUCLEOTIDE SEQUENCE [LARGE SCALE GENOMIC DNA]</scope>
    <source>
        <strain evidence="2">KACC 12507</strain>
    </source>
</reference>
<evidence type="ECO:0000313" key="1">
    <source>
        <dbReference type="EMBL" id="MFC4700476.1"/>
    </source>
</evidence>
<sequence>MKKVIHALNDNLQVVYRKAIDADTALDALSASGKGKFQTIFGDDTPFTSRSKRFSSYVEEVAGDVAHLQGESVTEQTINQALPTIVKKLELLLTTLEQFKKTL</sequence>
<gene>
    <name evidence="1" type="ORF">ACFO4O_09925</name>
</gene>
<accession>A0ABV9LVD5</accession>
<comment type="caution">
    <text evidence="1">The sequence shown here is derived from an EMBL/GenBank/DDBJ whole genome shotgun (WGS) entry which is preliminary data.</text>
</comment>
<dbReference type="RefSeq" id="WP_382407916.1">
    <property type="nucleotide sequence ID" value="NZ_JBHSGU010000002.1"/>
</dbReference>
<name>A0ABV9LVD5_9ALTE</name>
<proteinExistence type="predicted"/>
<keyword evidence="2" id="KW-1185">Reference proteome</keyword>